<reference evidence="2" key="1">
    <citation type="submission" date="2022-09" db="EMBL/GenBank/DDBJ databases">
        <title>Whole genome shotgun sequence of Streptomyces albidoflavus NBRC 12854.</title>
        <authorList>
            <person name="Komaki H."/>
            <person name="Tamura T."/>
        </authorList>
    </citation>
    <scope>NUCLEOTIDE SEQUENCE</scope>
    <source>
        <strain evidence="2">NBRC 12854</strain>
    </source>
</reference>
<accession>A0AA37C1X4</accession>
<dbReference type="Proteomes" id="UP001051844">
    <property type="component" value="Unassembled WGS sequence"/>
</dbReference>
<name>A0AA37C1X4_9ACTN</name>
<dbReference type="EMBL" id="BNDZ01000005">
    <property type="protein sequence ID" value="GHI48941.1"/>
    <property type="molecule type" value="Genomic_DNA"/>
</dbReference>
<evidence type="ECO:0000313" key="3">
    <source>
        <dbReference type="Proteomes" id="UP001051844"/>
    </source>
</evidence>
<evidence type="ECO:0000313" key="2">
    <source>
        <dbReference type="EMBL" id="GHI48941.1"/>
    </source>
</evidence>
<proteinExistence type="predicted"/>
<dbReference type="AlphaFoldDB" id="A0AA37C1X4"/>
<protein>
    <submittedName>
        <fullName evidence="2">Uncharacterized protein</fullName>
    </submittedName>
</protein>
<feature type="region of interest" description="Disordered" evidence="1">
    <location>
        <begin position="1"/>
        <end position="56"/>
    </location>
</feature>
<gene>
    <name evidence="2" type="ORF">ScoT_51150</name>
</gene>
<sequence>MTATDKAPAHRGEAQQRGPAGATPNSPRRHNRGPQANKRTPYRTGGARAAMALLGT</sequence>
<comment type="caution">
    <text evidence="2">The sequence shown here is derived from an EMBL/GenBank/DDBJ whole genome shotgun (WGS) entry which is preliminary data.</text>
</comment>
<evidence type="ECO:0000256" key="1">
    <source>
        <dbReference type="SAM" id="MobiDB-lite"/>
    </source>
</evidence>
<organism evidence="2 3">
    <name type="scientific">Streptomyces albidoflavus</name>
    <dbReference type="NCBI Taxonomy" id="1886"/>
    <lineage>
        <taxon>Bacteria</taxon>
        <taxon>Bacillati</taxon>
        <taxon>Actinomycetota</taxon>
        <taxon>Actinomycetes</taxon>
        <taxon>Kitasatosporales</taxon>
        <taxon>Streptomycetaceae</taxon>
        <taxon>Streptomyces</taxon>
        <taxon>Streptomyces albidoflavus group</taxon>
    </lineage>
</organism>